<dbReference type="VEuPathDB" id="FungiDB:BO80DRAFT_501573"/>
<evidence type="ECO:0000256" key="1">
    <source>
        <dbReference type="SAM" id="MobiDB-lite"/>
    </source>
</evidence>
<dbReference type="Proteomes" id="UP000249402">
    <property type="component" value="Unassembled WGS sequence"/>
</dbReference>
<feature type="region of interest" description="Disordered" evidence="1">
    <location>
        <begin position="1"/>
        <end position="51"/>
    </location>
</feature>
<dbReference type="EMBL" id="KZ824434">
    <property type="protein sequence ID" value="RAL01633.1"/>
    <property type="molecule type" value="Genomic_DNA"/>
</dbReference>
<protein>
    <submittedName>
        <fullName evidence="2">Uncharacterized protein</fullName>
    </submittedName>
</protein>
<sequence>MMFATLPTQQHPQPQPQSQQRQYHQQQQQHTPTRPSSLSPHRTPITTTTSTTTSQFLNFNFSSPFSTTTLTTPTKSPSAFAPTSPSPTPQQQQEQQQSRYAHRYATNISNPMTKHMMTSASPSARRNLFLNRVKRARDEGRFENRGEQLVLMELVAEEKRWGEVMRRRAERLEVEGEGEDEGVMEEVPDDLDSHALDEYLQEQAAEMERLEALDEMYPQPQLLDSGGAGAGASFSDEEYDDLFMDLAEHQHYLPDSGSGQGFVPSQDMDMS</sequence>
<feature type="region of interest" description="Disordered" evidence="1">
    <location>
        <begin position="251"/>
        <end position="271"/>
    </location>
</feature>
<feature type="compositionally biased region" description="Low complexity" evidence="1">
    <location>
        <begin position="68"/>
        <end position="98"/>
    </location>
</feature>
<keyword evidence="3" id="KW-1185">Reference proteome</keyword>
<name>A0A395H1U1_9EURO</name>
<feature type="region of interest" description="Disordered" evidence="1">
    <location>
        <begin position="68"/>
        <end position="100"/>
    </location>
</feature>
<organism evidence="2 3">
    <name type="scientific">Aspergillus ibericus CBS 121593</name>
    <dbReference type="NCBI Taxonomy" id="1448316"/>
    <lineage>
        <taxon>Eukaryota</taxon>
        <taxon>Fungi</taxon>
        <taxon>Dikarya</taxon>
        <taxon>Ascomycota</taxon>
        <taxon>Pezizomycotina</taxon>
        <taxon>Eurotiomycetes</taxon>
        <taxon>Eurotiomycetidae</taxon>
        <taxon>Eurotiales</taxon>
        <taxon>Aspergillaceae</taxon>
        <taxon>Aspergillus</taxon>
        <taxon>Aspergillus subgen. Circumdati</taxon>
    </lineage>
</organism>
<evidence type="ECO:0000313" key="2">
    <source>
        <dbReference type="EMBL" id="RAL01633.1"/>
    </source>
</evidence>
<gene>
    <name evidence="2" type="ORF">BO80DRAFT_501573</name>
</gene>
<feature type="region of interest" description="Disordered" evidence="1">
    <location>
        <begin position="217"/>
        <end position="236"/>
    </location>
</feature>
<dbReference type="STRING" id="1448316.A0A395H1U1"/>
<evidence type="ECO:0000313" key="3">
    <source>
        <dbReference type="Proteomes" id="UP000249402"/>
    </source>
</evidence>
<reference evidence="2 3" key="1">
    <citation type="submission" date="2018-02" db="EMBL/GenBank/DDBJ databases">
        <title>The genomes of Aspergillus section Nigri reveals drivers in fungal speciation.</title>
        <authorList>
            <consortium name="DOE Joint Genome Institute"/>
            <person name="Vesth T.C."/>
            <person name="Nybo J."/>
            <person name="Theobald S."/>
            <person name="Brandl J."/>
            <person name="Frisvad J.C."/>
            <person name="Nielsen K.F."/>
            <person name="Lyhne E.K."/>
            <person name="Kogle M.E."/>
            <person name="Kuo A."/>
            <person name="Riley R."/>
            <person name="Clum A."/>
            <person name="Nolan M."/>
            <person name="Lipzen A."/>
            <person name="Salamov A."/>
            <person name="Henrissat B."/>
            <person name="Wiebenga A."/>
            <person name="De vries R.P."/>
            <person name="Grigoriev I.V."/>
            <person name="Mortensen U.H."/>
            <person name="Andersen M.R."/>
            <person name="Baker S.E."/>
        </authorList>
    </citation>
    <scope>NUCLEOTIDE SEQUENCE [LARGE SCALE GENOMIC DNA]</scope>
    <source>
        <strain evidence="2 3">CBS 121593</strain>
    </source>
</reference>
<dbReference type="RefSeq" id="XP_025575960.1">
    <property type="nucleotide sequence ID" value="XM_025724291.1"/>
</dbReference>
<feature type="compositionally biased region" description="Low complexity" evidence="1">
    <location>
        <begin position="7"/>
        <end position="37"/>
    </location>
</feature>
<dbReference type="AlphaFoldDB" id="A0A395H1U1"/>
<dbReference type="OrthoDB" id="5279705at2759"/>
<dbReference type="GeneID" id="37229156"/>
<accession>A0A395H1U1</accession>
<proteinExistence type="predicted"/>